<keyword evidence="1" id="KW-1133">Transmembrane helix</keyword>
<keyword evidence="1" id="KW-0472">Membrane</keyword>
<dbReference type="Gene3D" id="2.60.120.1440">
    <property type="match status" value="1"/>
</dbReference>
<evidence type="ECO:0000256" key="1">
    <source>
        <dbReference type="SAM" id="Phobius"/>
    </source>
</evidence>
<evidence type="ECO:0000259" key="3">
    <source>
        <dbReference type="Pfam" id="PF16344"/>
    </source>
</evidence>
<reference evidence="4 5" key="1">
    <citation type="submission" date="2018-08" db="EMBL/GenBank/DDBJ databases">
        <title>A genome reference for cultivated species of the human gut microbiota.</title>
        <authorList>
            <person name="Zou Y."/>
            <person name="Xue W."/>
            <person name="Luo G."/>
        </authorList>
    </citation>
    <scope>NUCLEOTIDE SEQUENCE [LARGE SCALE GENOMIC DNA]</scope>
    <source>
        <strain evidence="4 5">AF14-49</strain>
    </source>
</reference>
<protein>
    <submittedName>
        <fullName evidence="4">FecR family protein</fullName>
    </submittedName>
</protein>
<evidence type="ECO:0000259" key="2">
    <source>
        <dbReference type="Pfam" id="PF04773"/>
    </source>
</evidence>
<dbReference type="PANTHER" id="PTHR30273:SF2">
    <property type="entry name" value="PROTEIN FECR"/>
    <property type="match status" value="1"/>
</dbReference>
<dbReference type="Gene3D" id="3.55.50.30">
    <property type="match status" value="1"/>
</dbReference>
<dbReference type="Pfam" id="PF16344">
    <property type="entry name" value="FecR_C"/>
    <property type="match status" value="1"/>
</dbReference>
<dbReference type="FunFam" id="2.60.120.1440:FF:000001">
    <property type="entry name" value="Putative anti-sigma factor"/>
    <property type="match status" value="1"/>
</dbReference>
<gene>
    <name evidence="4" type="ORF">DWW18_00120</name>
</gene>
<organism evidence="4 5">
    <name type="scientific">Butyricimonas virosa</name>
    <dbReference type="NCBI Taxonomy" id="544645"/>
    <lineage>
        <taxon>Bacteria</taxon>
        <taxon>Pseudomonadati</taxon>
        <taxon>Bacteroidota</taxon>
        <taxon>Bacteroidia</taxon>
        <taxon>Bacteroidales</taxon>
        <taxon>Odoribacteraceae</taxon>
        <taxon>Butyricimonas</taxon>
    </lineage>
</organism>
<feature type="transmembrane region" description="Helical" evidence="1">
    <location>
        <begin position="93"/>
        <end position="112"/>
    </location>
</feature>
<dbReference type="InterPro" id="IPR006860">
    <property type="entry name" value="FecR"/>
</dbReference>
<sequence>MYKLMETGKRHIDWEVISKSFRGELSEKEEAALESWLAASPRHRDFYWLAFQGGETDAMVGVDASVLEAKKNELLHRARLVKGGMRSQRSLKFVWYAAAAILPLVIALGMWVNMNNEGKNVMMIQRVEPGTRRAVLELHDGRTYFLDTTQVVETGIEGNLAKAEKQLLVYAKQEAEELVYNKVIVPRAGEYSLTLSDGTRVWLNSDSEIRYPVAFGKDRRTVFLSGEAYFEVEKDTRRPFYVVLNGMEVKVYGTSFNVNTHYRGKIQTTLVEGKVGIRVKSTGTESFLQPNQMAEFNLENKNVEVTDVDTYYYTAWRAGEFVFQNETIEEIMDRLCRWYDTEVFYANDSVRKMRFTGVIARFTNVADVLHLIRETVTIQFSLNGNIITVSDSK</sequence>
<feature type="domain" description="Protein FecR C-terminal" evidence="3">
    <location>
        <begin position="320"/>
        <end position="389"/>
    </location>
</feature>
<dbReference type="InterPro" id="IPR032508">
    <property type="entry name" value="FecR_C"/>
</dbReference>
<name>A0A412X6D5_9BACT</name>
<dbReference type="EMBL" id="QRZA01000001">
    <property type="protein sequence ID" value="RGV36645.1"/>
    <property type="molecule type" value="Genomic_DNA"/>
</dbReference>
<dbReference type="PANTHER" id="PTHR30273">
    <property type="entry name" value="PERIPLASMIC SIGNAL SENSOR AND SIGMA FACTOR ACTIVATOR FECR-RELATED"/>
    <property type="match status" value="1"/>
</dbReference>
<comment type="caution">
    <text evidence="4">The sequence shown here is derived from an EMBL/GenBank/DDBJ whole genome shotgun (WGS) entry which is preliminary data.</text>
</comment>
<dbReference type="Proteomes" id="UP000283589">
    <property type="component" value="Unassembled WGS sequence"/>
</dbReference>
<keyword evidence="1" id="KW-0812">Transmembrane</keyword>
<dbReference type="GO" id="GO:0016989">
    <property type="term" value="F:sigma factor antagonist activity"/>
    <property type="evidence" value="ECO:0007669"/>
    <property type="project" value="TreeGrafter"/>
</dbReference>
<dbReference type="AlphaFoldDB" id="A0A412X6D5"/>
<evidence type="ECO:0000313" key="4">
    <source>
        <dbReference type="EMBL" id="RGV36645.1"/>
    </source>
</evidence>
<dbReference type="Pfam" id="PF04773">
    <property type="entry name" value="FecR"/>
    <property type="match status" value="1"/>
</dbReference>
<accession>A0A412X6D5</accession>
<feature type="domain" description="FecR protein" evidence="2">
    <location>
        <begin position="188"/>
        <end position="275"/>
    </location>
</feature>
<dbReference type="InterPro" id="IPR012373">
    <property type="entry name" value="Ferrdict_sens_TM"/>
</dbReference>
<evidence type="ECO:0000313" key="5">
    <source>
        <dbReference type="Proteomes" id="UP000283589"/>
    </source>
</evidence>
<proteinExistence type="predicted"/>